<evidence type="ECO:0000313" key="3">
    <source>
        <dbReference type="EMBL" id="GLY85504.1"/>
    </source>
</evidence>
<accession>A0A9W6S142</accession>
<proteinExistence type="predicted"/>
<feature type="domain" description="DUF2231" evidence="2">
    <location>
        <begin position="7"/>
        <end position="152"/>
    </location>
</feature>
<feature type="transmembrane region" description="Helical" evidence="1">
    <location>
        <begin position="86"/>
        <end position="104"/>
    </location>
</feature>
<keyword evidence="4" id="KW-1185">Reference proteome</keyword>
<keyword evidence="1" id="KW-0812">Transmembrane</keyword>
<sequence length="165" mass="16921">MFSTIFGLPAHPLVVHAVVVLVPLAALSALVVAVWPAARDRYAPAALVIATLALISVPLATHTGEQLERHVRPSAFVEQHTSMADGLLPFAGLLWLGLAVLVAARRLGATRDVSWPRYLAGGAAVVAVVGAVASGVQVARIGDSGARAAWHGVATSSGQVSGPHH</sequence>
<feature type="transmembrane region" description="Helical" evidence="1">
    <location>
        <begin position="116"/>
        <end position="136"/>
    </location>
</feature>
<dbReference type="Pfam" id="PF09990">
    <property type="entry name" value="DUF2231"/>
    <property type="match status" value="1"/>
</dbReference>
<evidence type="ECO:0000256" key="1">
    <source>
        <dbReference type="SAM" id="Phobius"/>
    </source>
</evidence>
<organism evidence="3 4">
    <name type="scientific">Actinoallomurus iriomotensis</name>
    <dbReference type="NCBI Taxonomy" id="478107"/>
    <lineage>
        <taxon>Bacteria</taxon>
        <taxon>Bacillati</taxon>
        <taxon>Actinomycetota</taxon>
        <taxon>Actinomycetes</taxon>
        <taxon>Streptosporangiales</taxon>
        <taxon>Thermomonosporaceae</taxon>
        <taxon>Actinoallomurus</taxon>
    </lineage>
</organism>
<keyword evidence="1" id="KW-1133">Transmembrane helix</keyword>
<comment type="caution">
    <text evidence="3">The sequence shown here is derived from an EMBL/GenBank/DDBJ whole genome shotgun (WGS) entry which is preliminary data.</text>
</comment>
<feature type="transmembrane region" description="Helical" evidence="1">
    <location>
        <begin position="13"/>
        <end position="35"/>
    </location>
</feature>
<dbReference type="InterPro" id="IPR019251">
    <property type="entry name" value="DUF2231_TM"/>
</dbReference>
<dbReference type="Proteomes" id="UP001165074">
    <property type="component" value="Unassembled WGS sequence"/>
</dbReference>
<feature type="transmembrane region" description="Helical" evidence="1">
    <location>
        <begin position="42"/>
        <end position="61"/>
    </location>
</feature>
<keyword evidence="1" id="KW-0472">Membrane</keyword>
<dbReference type="AlphaFoldDB" id="A0A9W6S142"/>
<dbReference type="EMBL" id="BSTK01000004">
    <property type="protein sequence ID" value="GLY85504.1"/>
    <property type="molecule type" value="Genomic_DNA"/>
</dbReference>
<name>A0A9W6S142_9ACTN</name>
<evidence type="ECO:0000313" key="4">
    <source>
        <dbReference type="Proteomes" id="UP001165074"/>
    </source>
</evidence>
<gene>
    <name evidence="3" type="ORF">Airi02_034330</name>
</gene>
<reference evidence="3" key="1">
    <citation type="submission" date="2023-03" db="EMBL/GenBank/DDBJ databases">
        <title>Actinoallomurus iriomotensis NBRC 103684.</title>
        <authorList>
            <person name="Ichikawa N."/>
            <person name="Sato H."/>
            <person name="Tonouchi N."/>
        </authorList>
    </citation>
    <scope>NUCLEOTIDE SEQUENCE</scope>
    <source>
        <strain evidence="3">NBRC 103684</strain>
    </source>
</reference>
<protein>
    <recommendedName>
        <fullName evidence="2">DUF2231 domain-containing protein</fullName>
    </recommendedName>
</protein>
<evidence type="ECO:0000259" key="2">
    <source>
        <dbReference type="Pfam" id="PF09990"/>
    </source>
</evidence>
<dbReference type="RefSeq" id="WP_285572457.1">
    <property type="nucleotide sequence ID" value="NZ_BSTK01000004.1"/>
</dbReference>